<accession>A0ABN3SRN6</accession>
<dbReference type="RefSeq" id="WP_003978671.1">
    <property type="nucleotide sequence ID" value="NZ_BAAASK010000007.1"/>
</dbReference>
<evidence type="ECO:0000313" key="2">
    <source>
        <dbReference type="EMBL" id="GAA2682561.1"/>
    </source>
</evidence>
<evidence type="ECO:0008006" key="4">
    <source>
        <dbReference type="Google" id="ProtNLM"/>
    </source>
</evidence>
<comment type="caution">
    <text evidence="2">The sequence shown here is derived from an EMBL/GenBank/DDBJ whole genome shotgun (WGS) entry which is preliminary data.</text>
</comment>
<organism evidence="2 3">
    <name type="scientific">Streptomyces violaceolatus</name>
    <dbReference type="NCBI Taxonomy" id="67378"/>
    <lineage>
        <taxon>Bacteria</taxon>
        <taxon>Bacillati</taxon>
        <taxon>Actinomycetota</taxon>
        <taxon>Actinomycetes</taxon>
        <taxon>Kitasatosporales</taxon>
        <taxon>Streptomycetaceae</taxon>
        <taxon>Streptomyces</taxon>
        <taxon>Streptomyces violaceoruber group</taxon>
    </lineage>
</organism>
<proteinExistence type="predicted"/>
<keyword evidence="3" id="KW-1185">Reference proteome</keyword>
<dbReference type="Proteomes" id="UP001499989">
    <property type="component" value="Unassembled WGS sequence"/>
</dbReference>
<feature type="region of interest" description="Disordered" evidence="1">
    <location>
        <begin position="94"/>
        <end position="113"/>
    </location>
</feature>
<gene>
    <name evidence="2" type="ORF">GCM10010310_31950</name>
</gene>
<reference evidence="2 3" key="1">
    <citation type="journal article" date="2019" name="Int. J. Syst. Evol. Microbiol.">
        <title>The Global Catalogue of Microorganisms (GCM) 10K type strain sequencing project: providing services to taxonomists for standard genome sequencing and annotation.</title>
        <authorList>
            <consortium name="The Broad Institute Genomics Platform"/>
            <consortium name="The Broad Institute Genome Sequencing Center for Infectious Disease"/>
            <person name="Wu L."/>
            <person name="Ma J."/>
        </authorList>
    </citation>
    <scope>NUCLEOTIDE SEQUENCE [LARGE SCALE GENOMIC DNA]</scope>
    <source>
        <strain evidence="2 3">JCM 4531</strain>
    </source>
</reference>
<evidence type="ECO:0000313" key="3">
    <source>
        <dbReference type="Proteomes" id="UP001499989"/>
    </source>
</evidence>
<protein>
    <recommendedName>
        <fullName evidence="4">Zinc-finger domain-containing protein</fullName>
    </recommendedName>
</protein>
<name>A0ABN3SRN6_9ACTN</name>
<dbReference type="EMBL" id="BAAASK010000007">
    <property type="protein sequence ID" value="GAA2682561.1"/>
    <property type="molecule type" value="Genomic_DNA"/>
</dbReference>
<evidence type="ECO:0000256" key="1">
    <source>
        <dbReference type="SAM" id="MobiDB-lite"/>
    </source>
</evidence>
<sequence length="146" mass="15872">MEKTKPEAQEGAVGHVHPSHLVELALGHASGEADVGALRHAASCPRCREELLRLTRVVTAARGAEASDLPVPPPERVWQRIALEVLPETDRVPRLRESSAHGSADERVRGSQRRWTDHAGEGLLGLALAIAVLLLRRWRIRAGSGN</sequence>